<organism evidence="2 3">
    <name type="scientific">Shewanella inventionis</name>
    <dbReference type="NCBI Taxonomy" id="1738770"/>
    <lineage>
        <taxon>Bacteria</taxon>
        <taxon>Pseudomonadati</taxon>
        <taxon>Pseudomonadota</taxon>
        <taxon>Gammaproteobacteria</taxon>
        <taxon>Alteromonadales</taxon>
        <taxon>Shewanellaceae</taxon>
        <taxon>Shewanella</taxon>
    </lineage>
</organism>
<keyword evidence="1" id="KW-0472">Membrane</keyword>
<protein>
    <submittedName>
        <fullName evidence="2">Uncharacterized protein</fullName>
    </submittedName>
</protein>
<feature type="transmembrane region" description="Helical" evidence="1">
    <location>
        <begin position="266"/>
        <end position="284"/>
    </location>
</feature>
<comment type="caution">
    <text evidence="2">The sequence shown here is derived from an EMBL/GenBank/DDBJ whole genome shotgun (WGS) entry which is preliminary data.</text>
</comment>
<evidence type="ECO:0000313" key="2">
    <source>
        <dbReference type="EMBL" id="GGB53465.1"/>
    </source>
</evidence>
<dbReference type="EMBL" id="BMII01000008">
    <property type="protein sequence ID" value="GGB53465.1"/>
    <property type="molecule type" value="Genomic_DNA"/>
</dbReference>
<keyword evidence="1" id="KW-0812">Transmembrane</keyword>
<keyword evidence="1" id="KW-1133">Transmembrane helix</keyword>
<keyword evidence="3" id="KW-1185">Reference proteome</keyword>
<evidence type="ECO:0000313" key="3">
    <source>
        <dbReference type="Proteomes" id="UP000617555"/>
    </source>
</evidence>
<accession>A0ABQ1IVG5</accession>
<reference evidence="3" key="1">
    <citation type="journal article" date="2019" name="Int. J. Syst. Evol. Microbiol.">
        <title>The Global Catalogue of Microorganisms (GCM) 10K type strain sequencing project: providing services to taxonomists for standard genome sequencing and annotation.</title>
        <authorList>
            <consortium name="The Broad Institute Genomics Platform"/>
            <consortium name="The Broad Institute Genome Sequencing Center for Infectious Disease"/>
            <person name="Wu L."/>
            <person name="Ma J."/>
        </authorList>
    </citation>
    <scope>NUCLEOTIDE SEQUENCE [LARGE SCALE GENOMIC DNA]</scope>
    <source>
        <strain evidence="3">CGMCC 1.15339</strain>
    </source>
</reference>
<name>A0ABQ1IVG5_9GAMM</name>
<gene>
    <name evidence="2" type="ORF">GCM10011607_12530</name>
</gene>
<dbReference type="Proteomes" id="UP000617555">
    <property type="component" value="Unassembled WGS sequence"/>
</dbReference>
<sequence length="285" mass="32117">MICEIDLEKKLESGPAPKWLIQVSSLNGKVIDLSGVIPEHRNLVTLGAGCNLTHSTVFVVELQQYEDLESEIIRIRIAYAGSSNNEINDEGRVRVENWGTNDVFEFSYLKNQFQILIDKQQETIRFGPAGNLGMLDNKFKGLGIGSYCMSKLIDIIKKKYADFSVSSGKLSGVDASNEESQSIRDYFYRNLGFQVDVDNDGNGLFFVDSVNKLKTNYNLSKVSEIDAMQLLTITNSLKSQAYNQNNTINSLLSKPDDQYKETCKKLSFYQIVTFILTLTLIFLTH</sequence>
<dbReference type="RefSeq" id="WP_188738108.1">
    <property type="nucleotide sequence ID" value="NZ_BMII01000008.1"/>
</dbReference>
<proteinExistence type="predicted"/>
<evidence type="ECO:0000256" key="1">
    <source>
        <dbReference type="SAM" id="Phobius"/>
    </source>
</evidence>